<dbReference type="Pfam" id="PF03445">
    <property type="entry name" value="DUF294"/>
    <property type="match status" value="1"/>
</dbReference>
<evidence type="ECO:0000313" key="3">
    <source>
        <dbReference type="EMBL" id="MDG0790119.1"/>
    </source>
</evidence>
<dbReference type="GO" id="GO:0008773">
    <property type="term" value="F:[protein-PII] uridylyltransferase activity"/>
    <property type="evidence" value="ECO:0007669"/>
    <property type="project" value="InterPro"/>
</dbReference>
<reference evidence="3 4" key="1">
    <citation type="submission" date="2022-10" db="EMBL/GenBank/DDBJ databases">
        <title>Comparative genomic analysis of Cohnella hashimotonis sp. nov., isolated from the International Space Station.</title>
        <authorList>
            <person name="Simpson A."/>
            <person name="Venkateswaran K."/>
        </authorList>
    </citation>
    <scope>NUCLEOTIDE SEQUENCE [LARGE SCALE GENOMIC DNA]</scope>
    <source>
        <strain evidence="3 4">DSM 18997</strain>
    </source>
</reference>
<evidence type="ECO:0000259" key="2">
    <source>
        <dbReference type="Pfam" id="PF10335"/>
    </source>
</evidence>
<dbReference type="InterPro" id="IPR018821">
    <property type="entry name" value="DUF294_put_nucleoTrafse_sb-bd"/>
</dbReference>
<dbReference type="EMBL" id="JAPDHZ010000002">
    <property type="protein sequence ID" value="MDG0790119.1"/>
    <property type="molecule type" value="Genomic_DNA"/>
</dbReference>
<evidence type="ECO:0000259" key="1">
    <source>
        <dbReference type="Pfam" id="PF03445"/>
    </source>
</evidence>
<comment type="caution">
    <text evidence="3">The sequence shown here is derived from an EMBL/GenBank/DDBJ whole genome shotgun (WGS) entry which is preliminary data.</text>
</comment>
<dbReference type="InterPro" id="IPR043519">
    <property type="entry name" value="NT_sf"/>
</dbReference>
<dbReference type="Proteomes" id="UP001153387">
    <property type="component" value="Unassembled WGS sequence"/>
</dbReference>
<dbReference type="RefSeq" id="WP_277565162.1">
    <property type="nucleotide sequence ID" value="NZ_JAPDHZ010000002.1"/>
</dbReference>
<dbReference type="SUPFAM" id="SSF81301">
    <property type="entry name" value="Nucleotidyltransferase"/>
    <property type="match status" value="1"/>
</dbReference>
<accession>A0A9X4KEI7</accession>
<proteinExistence type="predicted"/>
<dbReference type="AlphaFoldDB" id="A0A9X4KEI7"/>
<protein>
    <submittedName>
        <fullName evidence="3">DUF294 nucleotidyltransferase-like domain-containing protein</fullName>
    </submittedName>
</protein>
<dbReference type="InterPro" id="IPR005105">
    <property type="entry name" value="GlnD_Uridyltrans_N"/>
</dbReference>
<dbReference type="CDD" id="cd05401">
    <property type="entry name" value="NT_GlnE_GlnD_like"/>
    <property type="match status" value="1"/>
</dbReference>
<organism evidence="3 4">
    <name type="scientific">Cohnella ginsengisoli</name>
    <dbReference type="NCBI Taxonomy" id="425004"/>
    <lineage>
        <taxon>Bacteria</taxon>
        <taxon>Bacillati</taxon>
        <taxon>Bacillota</taxon>
        <taxon>Bacilli</taxon>
        <taxon>Bacillales</taxon>
        <taxon>Paenibacillaceae</taxon>
        <taxon>Cohnella</taxon>
    </lineage>
</organism>
<name>A0A9X4KEI7_9BACL</name>
<gene>
    <name evidence="3" type="ORF">OMP38_04065</name>
</gene>
<dbReference type="Gene3D" id="3.30.460.10">
    <property type="entry name" value="Beta Polymerase, domain 2"/>
    <property type="match status" value="1"/>
</dbReference>
<feature type="domain" description="Protein-PII uridylyltransferase N-terminal" evidence="1">
    <location>
        <begin position="25"/>
        <end position="168"/>
    </location>
</feature>
<feature type="domain" description="DUF294" evidence="2">
    <location>
        <begin position="209"/>
        <end position="348"/>
    </location>
</feature>
<evidence type="ECO:0000313" key="4">
    <source>
        <dbReference type="Proteomes" id="UP001153387"/>
    </source>
</evidence>
<dbReference type="Pfam" id="PF10335">
    <property type="entry name" value="DUF294_C"/>
    <property type="match status" value="1"/>
</dbReference>
<keyword evidence="4" id="KW-1185">Reference proteome</keyword>
<sequence>MDLAQRLLEINGAGTLQQLRTIREEVQERVSALLREEYRVVPIVEALNELHDALIRRVLTLAEQDTARMGLVAPPVPYAYFLFGSGGRGEQTLASDQDSGLVYGDCANPDEAELAAAYFGALGSRIVASLFEIGYPPCEGNVIVSNPEWCLPISAWEEKVDRWFAEPSWENVRYLLILADARLLAGDAELGRRWKGRYIGDMMSHADIARRMLENTLRHKVLIGVFGQLFVEHYGENAGSLDVKYGAYIPMVNIFRLLAMRADIPATSTLGRIQALREIGALSGDKADEAAWAFEVVLRLRLLASDRDDSGQWAGSGKLRSAVLDREEKAPLKKALRICRRLQRQLEKEMQRRFGGR</sequence>